<dbReference type="Proteomes" id="UP000827092">
    <property type="component" value="Unassembled WGS sequence"/>
</dbReference>
<reference evidence="3 4" key="1">
    <citation type="journal article" date="2022" name="Nat. Ecol. Evol.">
        <title>A masculinizing supergene underlies an exaggerated male reproductive morph in a spider.</title>
        <authorList>
            <person name="Hendrickx F."/>
            <person name="De Corte Z."/>
            <person name="Sonet G."/>
            <person name="Van Belleghem S.M."/>
            <person name="Kostlbacher S."/>
            <person name="Vangestel C."/>
        </authorList>
    </citation>
    <scope>NUCLEOTIDE SEQUENCE [LARGE SCALE GENOMIC DNA]</scope>
    <source>
        <strain evidence="3">W744_W776</strain>
    </source>
</reference>
<comment type="caution">
    <text evidence="3">The sequence shown here is derived from an EMBL/GenBank/DDBJ whole genome shotgun (WGS) entry which is preliminary data.</text>
</comment>
<organism evidence="3 4">
    <name type="scientific">Oedothorax gibbosus</name>
    <dbReference type="NCBI Taxonomy" id="931172"/>
    <lineage>
        <taxon>Eukaryota</taxon>
        <taxon>Metazoa</taxon>
        <taxon>Ecdysozoa</taxon>
        <taxon>Arthropoda</taxon>
        <taxon>Chelicerata</taxon>
        <taxon>Arachnida</taxon>
        <taxon>Araneae</taxon>
        <taxon>Araneomorphae</taxon>
        <taxon>Entelegynae</taxon>
        <taxon>Araneoidea</taxon>
        <taxon>Linyphiidae</taxon>
        <taxon>Erigoninae</taxon>
        <taxon>Oedothorax</taxon>
    </lineage>
</organism>
<gene>
    <name evidence="3" type="ORF">JTE90_005534</name>
</gene>
<dbReference type="AlphaFoldDB" id="A0AAV6VBC8"/>
<name>A0AAV6VBC8_9ARAC</name>
<evidence type="ECO:0000256" key="2">
    <source>
        <dbReference type="SAM" id="Phobius"/>
    </source>
</evidence>
<proteinExistence type="predicted"/>
<keyword evidence="2" id="KW-0812">Transmembrane</keyword>
<sequence>MEDNSSASSDSDNALLSSNSNARIDSINAGTQTPEMPRHEIKVPATSQTTLSPNMGNKEDSSITVYKLDTQKPFEELEQQARTLAIPDVVVEYIKDSFRQEDGQINPAFETQELIVVRTPSSVSLRDDANKSEGLLPMAKGNPMYYSLPRHGNNAADMPRMLSVVNPSLTASSSSLGYPRSVPPSPNFGYRPLESESSAVYTIISPVRYVGNEKEMELRLLAQLQAQMEQEKATSRKFEFCPSPPEVETKRRRLQCATDICSVMFLIPGVLIAIITPIALIPMFILPLKYFIPLIAIFVVSGITAVLSLAVSGFVGNIVWHYDDQKQRMRPKLHCGRGPLRHFWGNGFFPNFQILREEKETANQKVV</sequence>
<protein>
    <submittedName>
        <fullName evidence="3">Uncharacterized protein</fullName>
    </submittedName>
</protein>
<feature type="compositionally biased region" description="Low complexity" evidence="1">
    <location>
        <begin position="1"/>
        <end position="22"/>
    </location>
</feature>
<feature type="transmembrane region" description="Helical" evidence="2">
    <location>
        <begin position="291"/>
        <end position="320"/>
    </location>
</feature>
<feature type="transmembrane region" description="Helical" evidence="2">
    <location>
        <begin position="260"/>
        <end position="285"/>
    </location>
</feature>
<keyword evidence="4" id="KW-1185">Reference proteome</keyword>
<evidence type="ECO:0000313" key="3">
    <source>
        <dbReference type="EMBL" id="KAG8193183.1"/>
    </source>
</evidence>
<accession>A0AAV6VBC8</accession>
<feature type="region of interest" description="Disordered" evidence="1">
    <location>
        <begin position="1"/>
        <end position="40"/>
    </location>
</feature>
<keyword evidence="2" id="KW-1133">Transmembrane helix</keyword>
<evidence type="ECO:0000256" key="1">
    <source>
        <dbReference type="SAM" id="MobiDB-lite"/>
    </source>
</evidence>
<keyword evidence="2" id="KW-0472">Membrane</keyword>
<evidence type="ECO:0000313" key="4">
    <source>
        <dbReference type="Proteomes" id="UP000827092"/>
    </source>
</evidence>
<dbReference type="EMBL" id="JAFNEN010000127">
    <property type="protein sequence ID" value="KAG8193183.1"/>
    <property type="molecule type" value="Genomic_DNA"/>
</dbReference>